<dbReference type="EMBL" id="UYYB01002261">
    <property type="protein sequence ID" value="VDM66186.1"/>
    <property type="molecule type" value="Genomic_DNA"/>
</dbReference>
<organism evidence="1 2">
    <name type="scientific">Strongylus vulgaris</name>
    <name type="common">Blood worm</name>
    <dbReference type="NCBI Taxonomy" id="40348"/>
    <lineage>
        <taxon>Eukaryota</taxon>
        <taxon>Metazoa</taxon>
        <taxon>Ecdysozoa</taxon>
        <taxon>Nematoda</taxon>
        <taxon>Chromadorea</taxon>
        <taxon>Rhabditida</taxon>
        <taxon>Rhabditina</taxon>
        <taxon>Rhabditomorpha</taxon>
        <taxon>Strongyloidea</taxon>
        <taxon>Strongylidae</taxon>
        <taxon>Strongylus</taxon>
    </lineage>
</organism>
<evidence type="ECO:0000313" key="1">
    <source>
        <dbReference type="EMBL" id="VDM66186.1"/>
    </source>
</evidence>
<dbReference type="Proteomes" id="UP000270094">
    <property type="component" value="Unassembled WGS sequence"/>
</dbReference>
<proteinExistence type="predicted"/>
<protein>
    <submittedName>
        <fullName evidence="1">Uncharacterized protein</fullName>
    </submittedName>
</protein>
<name>A0A3P7I9M9_STRVU</name>
<reference evidence="1 2" key="1">
    <citation type="submission" date="2018-11" db="EMBL/GenBank/DDBJ databases">
        <authorList>
            <consortium name="Pathogen Informatics"/>
        </authorList>
    </citation>
    <scope>NUCLEOTIDE SEQUENCE [LARGE SCALE GENOMIC DNA]</scope>
</reference>
<gene>
    <name evidence="1" type="ORF">SVUK_LOCUS1184</name>
</gene>
<keyword evidence="2" id="KW-1185">Reference proteome</keyword>
<accession>A0A3P7I9M9</accession>
<evidence type="ECO:0000313" key="2">
    <source>
        <dbReference type="Proteomes" id="UP000270094"/>
    </source>
</evidence>
<sequence>MLAVLSKKWLECTYMIALIVLRYGIEAISCRMVDWSNNRLSPCQSLNMRSGELRFQMKFIKTIAKAFSSAVHRWRILKLTKTNKYICLLHCSLLLYVLDDALYDCKGEKFFGVYDGSKVNDRLATHVRTVSAAAVITLSVEIQRSFDGERNVI</sequence>
<dbReference type="AlphaFoldDB" id="A0A3P7I9M9"/>